<evidence type="ECO:0000256" key="2">
    <source>
        <dbReference type="ARBA" id="ARBA00022475"/>
    </source>
</evidence>
<dbReference type="Gene3D" id="3.30.565.10">
    <property type="entry name" value="Histidine kinase-like ATPase, C-terminal domain"/>
    <property type="match status" value="1"/>
</dbReference>
<dbReference type="InterPro" id="IPR036890">
    <property type="entry name" value="HATPase_C_sf"/>
</dbReference>
<protein>
    <submittedName>
        <fullName evidence="12">Histidine kinase-, DNA gyrase B-, and HSP90-like ATPase</fullName>
    </submittedName>
</protein>
<keyword evidence="8 10" id="KW-0472">Membrane</keyword>
<evidence type="ECO:0000256" key="9">
    <source>
        <dbReference type="SAM" id="MobiDB-lite"/>
    </source>
</evidence>
<evidence type="ECO:0000259" key="11">
    <source>
        <dbReference type="PROSITE" id="PS50109"/>
    </source>
</evidence>
<keyword evidence="7" id="KW-0902">Two-component regulatory system</keyword>
<dbReference type="Gene3D" id="1.20.5.1930">
    <property type="match status" value="1"/>
</dbReference>
<comment type="subcellular location">
    <subcellularLocation>
        <location evidence="1">Cell membrane</location>
        <topology evidence="1">Multi-pass membrane protein</topology>
    </subcellularLocation>
</comment>
<evidence type="ECO:0000256" key="8">
    <source>
        <dbReference type="ARBA" id="ARBA00023136"/>
    </source>
</evidence>
<dbReference type="PANTHER" id="PTHR24421">
    <property type="entry name" value="NITRATE/NITRITE SENSOR PROTEIN NARX-RELATED"/>
    <property type="match status" value="1"/>
</dbReference>
<feature type="transmembrane region" description="Helical" evidence="10">
    <location>
        <begin position="101"/>
        <end position="117"/>
    </location>
</feature>
<dbReference type="Pfam" id="PF02518">
    <property type="entry name" value="HATPase_c"/>
    <property type="match status" value="1"/>
</dbReference>
<name>A0A1M6UHF6_PSETH</name>
<evidence type="ECO:0000256" key="5">
    <source>
        <dbReference type="ARBA" id="ARBA00022777"/>
    </source>
</evidence>
<dbReference type="InterPro" id="IPR050482">
    <property type="entry name" value="Sensor_HK_TwoCompSys"/>
</dbReference>
<organism evidence="12 13">
    <name type="scientific">Pseudonocardia thermophila</name>
    <dbReference type="NCBI Taxonomy" id="1848"/>
    <lineage>
        <taxon>Bacteria</taxon>
        <taxon>Bacillati</taxon>
        <taxon>Actinomycetota</taxon>
        <taxon>Actinomycetes</taxon>
        <taxon>Pseudonocardiales</taxon>
        <taxon>Pseudonocardiaceae</taxon>
        <taxon>Pseudonocardia</taxon>
    </lineage>
</organism>
<feature type="transmembrane region" description="Helical" evidence="10">
    <location>
        <begin position="250"/>
        <end position="270"/>
    </location>
</feature>
<evidence type="ECO:0000256" key="7">
    <source>
        <dbReference type="ARBA" id="ARBA00023012"/>
    </source>
</evidence>
<dbReference type="GO" id="GO:0005886">
    <property type="term" value="C:plasma membrane"/>
    <property type="evidence" value="ECO:0007669"/>
    <property type="project" value="UniProtKB-SubCell"/>
</dbReference>
<dbReference type="SUPFAM" id="SSF55874">
    <property type="entry name" value="ATPase domain of HSP90 chaperone/DNA topoisomerase II/histidine kinase"/>
    <property type="match status" value="1"/>
</dbReference>
<feature type="transmembrane region" description="Helical" evidence="10">
    <location>
        <begin position="36"/>
        <end position="54"/>
    </location>
</feature>
<keyword evidence="2" id="KW-1003">Cell membrane</keyword>
<proteinExistence type="predicted"/>
<feature type="transmembrane region" description="Helical" evidence="10">
    <location>
        <begin position="129"/>
        <end position="147"/>
    </location>
</feature>
<dbReference type="InterPro" id="IPR003594">
    <property type="entry name" value="HATPase_dom"/>
</dbReference>
<evidence type="ECO:0000313" key="13">
    <source>
        <dbReference type="Proteomes" id="UP000184363"/>
    </source>
</evidence>
<dbReference type="OrthoDB" id="227596at2"/>
<dbReference type="RefSeq" id="WP_073457585.1">
    <property type="nucleotide sequence ID" value="NZ_CALGVN010000001.1"/>
</dbReference>
<evidence type="ECO:0000256" key="1">
    <source>
        <dbReference type="ARBA" id="ARBA00004651"/>
    </source>
</evidence>
<dbReference type="CDD" id="cd16917">
    <property type="entry name" value="HATPase_UhpB-NarQ-NarX-like"/>
    <property type="match status" value="1"/>
</dbReference>
<keyword evidence="5 12" id="KW-0418">Kinase</keyword>
<accession>A0A1M6UHF6</accession>
<dbReference type="GO" id="GO:0000155">
    <property type="term" value="F:phosphorelay sensor kinase activity"/>
    <property type="evidence" value="ECO:0007669"/>
    <property type="project" value="InterPro"/>
</dbReference>
<feature type="domain" description="Histidine kinase" evidence="11">
    <location>
        <begin position="493"/>
        <end position="676"/>
    </location>
</feature>
<dbReference type="PANTHER" id="PTHR24421:SF37">
    <property type="entry name" value="SENSOR HISTIDINE KINASE NARS"/>
    <property type="match status" value="1"/>
</dbReference>
<reference evidence="12 13" key="1">
    <citation type="submission" date="2016-11" db="EMBL/GenBank/DDBJ databases">
        <authorList>
            <person name="Jaros S."/>
            <person name="Januszkiewicz K."/>
            <person name="Wedrychowicz H."/>
        </authorList>
    </citation>
    <scope>NUCLEOTIDE SEQUENCE [LARGE SCALE GENOMIC DNA]</scope>
    <source>
        <strain evidence="12 13">DSM 43832</strain>
    </source>
</reference>
<evidence type="ECO:0000256" key="3">
    <source>
        <dbReference type="ARBA" id="ARBA00022679"/>
    </source>
</evidence>
<dbReference type="InterPro" id="IPR005467">
    <property type="entry name" value="His_kinase_dom"/>
</dbReference>
<keyword evidence="4 10" id="KW-0812">Transmembrane</keyword>
<dbReference type="PROSITE" id="PS50109">
    <property type="entry name" value="HIS_KIN"/>
    <property type="match status" value="1"/>
</dbReference>
<feature type="transmembrane region" description="Helical" evidence="10">
    <location>
        <begin position="167"/>
        <end position="199"/>
    </location>
</feature>
<dbReference type="AlphaFoldDB" id="A0A1M6UHF6"/>
<sequence length="698" mass="71928">MKLGPAPAAVLPGLVVVLCAVTAVLAVDAGESPGALWVLLFVIACAVTGGLVLWHRPGHPVGALLTGSAMCFAVPEALGRLALRFPEGSLAAAVLGWPQTWLWVPGNALLALVPLVFPTGGVPARARPLVRVFAALGVVCAAVAALRPGPDGQLGVPARPNPLGVPALAGFADLVAAGFTLICGAVLVGSTIVLIRRFLRAEPGSDARRRLAWPVWAIGVSAVVVLARLAAGLTDGEPGPWPTGSPFWEVLGTTAALILPASIGIAVVRHRLLDIEVVIGRTVVLVVLSATVIGIYLAAVGLGGWLLRPLLGPSGEPTAGLAAVAIAAVVFAPLRTWLQRHVDRLLYGSRGDPYAVLAGLGRRLELVAGPSSLATIAATVRDALRLSSVRIEVAGLPGADVQVGTVDDTRAEVLELTAGAEYVGRLVLGPRTGERELSARDRRLLRDLSGPIASTVRAVCEAERARLLSQDLQRSRAHLVRAREEERRRLRRDLHDGLGPTLAGLVMRVDAAQETGAGPAELAEIAEQARIALSDVRRLVDGLRPPALDTLGLAGAVQAHLQRRPPGAAAIHVDVPLDLPPLSAATEVAALRIVTEAVANADRHARASQVSVRLAMDGDDLHVTVTDDGIGLPEHPRPGVGLGSMAERAAELGGRATITPAPGGGTRVHAVLPAGSPADPATDTEGVAGGPHPDLARG</sequence>
<evidence type="ECO:0000256" key="10">
    <source>
        <dbReference type="SAM" id="Phobius"/>
    </source>
</evidence>
<evidence type="ECO:0000256" key="4">
    <source>
        <dbReference type="ARBA" id="ARBA00022692"/>
    </source>
</evidence>
<feature type="transmembrane region" description="Helical" evidence="10">
    <location>
        <begin position="211"/>
        <end position="230"/>
    </location>
</feature>
<keyword evidence="13" id="KW-1185">Reference proteome</keyword>
<feature type="transmembrane region" description="Helical" evidence="10">
    <location>
        <begin position="319"/>
        <end position="338"/>
    </location>
</feature>
<dbReference type="EMBL" id="FRAP01000010">
    <property type="protein sequence ID" value="SHK68695.1"/>
    <property type="molecule type" value="Genomic_DNA"/>
</dbReference>
<keyword evidence="3" id="KW-0808">Transferase</keyword>
<dbReference type="InterPro" id="IPR011712">
    <property type="entry name" value="Sig_transdc_His_kin_sub3_dim/P"/>
</dbReference>
<feature type="transmembrane region" description="Helical" evidence="10">
    <location>
        <begin position="282"/>
        <end position="307"/>
    </location>
</feature>
<dbReference type="SMART" id="SM00387">
    <property type="entry name" value="HATPase_c"/>
    <property type="match status" value="1"/>
</dbReference>
<dbReference type="Pfam" id="PF07730">
    <property type="entry name" value="HisKA_3"/>
    <property type="match status" value="1"/>
</dbReference>
<keyword evidence="6 10" id="KW-1133">Transmembrane helix</keyword>
<dbReference type="GO" id="GO:0046983">
    <property type="term" value="F:protein dimerization activity"/>
    <property type="evidence" value="ECO:0007669"/>
    <property type="project" value="InterPro"/>
</dbReference>
<feature type="region of interest" description="Disordered" evidence="9">
    <location>
        <begin position="657"/>
        <end position="698"/>
    </location>
</feature>
<evidence type="ECO:0000256" key="6">
    <source>
        <dbReference type="ARBA" id="ARBA00022989"/>
    </source>
</evidence>
<dbReference type="STRING" id="1848.SAMN05443637_11079"/>
<dbReference type="Proteomes" id="UP000184363">
    <property type="component" value="Unassembled WGS sequence"/>
</dbReference>
<gene>
    <name evidence="12" type="ORF">SAMN05443637_11079</name>
</gene>
<evidence type="ECO:0000313" key="12">
    <source>
        <dbReference type="EMBL" id="SHK68695.1"/>
    </source>
</evidence>